<feature type="domain" description="NERD" evidence="1">
    <location>
        <begin position="37"/>
        <end position="150"/>
    </location>
</feature>
<dbReference type="EMBL" id="CP022572">
    <property type="protein sequence ID" value="AZU63847.1"/>
    <property type="molecule type" value="Genomic_DNA"/>
</dbReference>
<protein>
    <recommendedName>
        <fullName evidence="1">NERD domain-containing protein</fullName>
    </recommendedName>
</protein>
<gene>
    <name evidence="2" type="ORF">CHR53_22780</name>
</gene>
<accession>A0A3Q9QYY7</accession>
<dbReference type="KEGG" id="nmk:CHR53_22780"/>
<reference evidence="2 3" key="1">
    <citation type="submission" date="2017-07" db="EMBL/GenBank/DDBJ databases">
        <title>The complete genome sequence of Bacillus mesonae strain H20-5, an efficient strain improving plant abiotic stress resistance.</title>
        <authorList>
            <person name="Kim S.Y."/>
            <person name="Song H."/>
            <person name="Sang M.K."/>
            <person name="Weon H.-Y."/>
            <person name="Song J."/>
        </authorList>
    </citation>
    <scope>NUCLEOTIDE SEQUENCE [LARGE SCALE GENOMIC DNA]</scope>
    <source>
        <strain evidence="2 3">H20-5</strain>
    </source>
</reference>
<dbReference type="AlphaFoldDB" id="A0A3Q9QYY7"/>
<keyword evidence="3" id="KW-1185">Reference proteome</keyword>
<evidence type="ECO:0000313" key="2">
    <source>
        <dbReference type="EMBL" id="AZU63847.1"/>
    </source>
</evidence>
<evidence type="ECO:0000259" key="1">
    <source>
        <dbReference type="PROSITE" id="PS50965"/>
    </source>
</evidence>
<dbReference type="InterPro" id="IPR011528">
    <property type="entry name" value="NERD"/>
</dbReference>
<name>A0A3Q9QYY7_9BACI</name>
<sequence length="303" mass="35342">MRSKLRIPPINLISLRSLNARMILAEQERWNYNGLEKGFEGELQFDLLTDKLQSDCIVLKGLLLEVGGSEFQIDTTVIFQGIIYLYDVKNYEGDYYYEDGKLYRIKGNIVKDPLSQLKRCESLFIKLLQELGFDVRVEASLVFINPEFTLMQAPCDYPIIYPTQVNRLIKKLDKVHSKLNKSHEWLAQQLISLHKPVSSNMKLPSYEFNKMEKGMICAVCLTLETEEDGQFIVCKKCGHREPVESAVLRHVRELQLLFPEMKITTVLVHKWCKVVKSKKRIRRILVKNCRSVGKTKVRYFLFE</sequence>
<dbReference type="STRING" id="1193713.GCA_001636315_01454"/>
<dbReference type="Pfam" id="PF08378">
    <property type="entry name" value="NERD"/>
    <property type="match status" value="1"/>
</dbReference>
<dbReference type="OrthoDB" id="2164794at2"/>
<evidence type="ECO:0000313" key="3">
    <source>
        <dbReference type="Proteomes" id="UP000282892"/>
    </source>
</evidence>
<proteinExistence type="predicted"/>
<organism evidence="2 3">
    <name type="scientific">Neobacillus mesonae</name>
    <dbReference type="NCBI Taxonomy" id="1193713"/>
    <lineage>
        <taxon>Bacteria</taxon>
        <taxon>Bacillati</taxon>
        <taxon>Bacillota</taxon>
        <taxon>Bacilli</taxon>
        <taxon>Bacillales</taxon>
        <taxon>Bacillaceae</taxon>
        <taxon>Neobacillus</taxon>
    </lineage>
</organism>
<dbReference type="Proteomes" id="UP000282892">
    <property type="component" value="Chromosome"/>
</dbReference>
<dbReference type="RefSeq" id="WP_127488492.1">
    <property type="nucleotide sequence ID" value="NZ_CP022572.1"/>
</dbReference>
<dbReference type="PROSITE" id="PS50965">
    <property type="entry name" value="NERD"/>
    <property type="match status" value="1"/>
</dbReference>